<organism evidence="7 8">
    <name type="scientific">Pelomonas dachongensis</name>
    <dbReference type="NCBI Taxonomy" id="3299029"/>
    <lineage>
        <taxon>Bacteria</taxon>
        <taxon>Pseudomonadati</taxon>
        <taxon>Pseudomonadota</taxon>
        <taxon>Betaproteobacteria</taxon>
        <taxon>Burkholderiales</taxon>
        <taxon>Sphaerotilaceae</taxon>
        <taxon>Roseateles</taxon>
    </lineage>
</organism>
<feature type="transmembrane region" description="Helical" evidence="5">
    <location>
        <begin position="208"/>
        <end position="224"/>
    </location>
</feature>
<feature type="transmembrane region" description="Helical" evidence="5">
    <location>
        <begin position="236"/>
        <end position="259"/>
    </location>
</feature>
<dbReference type="PANTHER" id="PTHR37422">
    <property type="entry name" value="TEICHURONIC ACID BIOSYNTHESIS PROTEIN TUAE"/>
    <property type="match status" value="1"/>
</dbReference>
<comment type="caution">
    <text evidence="7">The sequence shown here is derived from an EMBL/GenBank/DDBJ whole genome shotgun (WGS) entry which is preliminary data.</text>
</comment>
<keyword evidence="4 5" id="KW-0472">Membrane</keyword>
<evidence type="ECO:0000256" key="4">
    <source>
        <dbReference type="ARBA" id="ARBA00023136"/>
    </source>
</evidence>
<feature type="transmembrane region" description="Helical" evidence="5">
    <location>
        <begin position="91"/>
        <end position="109"/>
    </location>
</feature>
<accession>A0ABW7EFV0</accession>
<keyword evidence="3 5" id="KW-1133">Transmembrane helix</keyword>
<feature type="transmembrane region" description="Helical" evidence="5">
    <location>
        <begin position="356"/>
        <end position="375"/>
    </location>
</feature>
<evidence type="ECO:0000313" key="8">
    <source>
        <dbReference type="Proteomes" id="UP001606300"/>
    </source>
</evidence>
<feature type="transmembrane region" description="Helical" evidence="5">
    <location>
        <begin position="66"/>
        <end position="85"/>
    </location>
</feature>
<proteinExistence type="predicted"/>
<evidence type="ECO:0000313" key="7">
    <source>
        <dbReference type="EMBL" id="MFG6412356.1"/>
    </source>
</evidence>
<feature type="transmembrane region" description="Helical" evidence="5">
    <location>
        <begin position="121"/>
        <end position="141"/>
    </location>
</feature>
<feature type="transmembrane region" description="Helical" evidence="5">
    <location>
        <begin position="7"/>
        <end position="26"/>
    </location>
</feature>
<protein>
    <submittedName>
        <fullName evidence="7">O-antigen ligase family protein</fullName>
    </submittedName>
</protein>
<feature type="transmembrane region" description="Helical" evidence="5">
    <location>
        <begin position="161"/>
        <end position="178"/>
    </location>
</feature>
<dbReference type="InterPro" id="IPR051533">
    <property type="entry name" value="WaaL-like"/>
</dbReference>
<dbReference type="EMBL" id="JBIGHY010000001">
    <property type="protein sequence ID" value="MFG6412356.1"/>
    <property type="molecule type" value="Genomic_DNA"/>
</dbReference>
<keyword evidence="2 5" id="KW-0812">Transmembrane</keyword>
<reference evidence="7 8" key="1">
    <citation type="submission" date="2024-09" db="EMBL/GenBank/DDBJ databases">
        <title>Novel species of the genus Pelomonas and Roseateles isolated from streams.</title>
        <authorList>
            <person name="Lu H."/>
        </authorList>
    </citation>
    <scope>NUCLEOTIDE SEQUENCE [LARGE SCALE GENOMIC DNA]</scope>
    <source>
        <strain evidence="7 8">DC23W</strain>
    </source>
</reference>
<evidence type="ECO:0000256" key="3">
    <source>
        <dbReference type="ARBA" id="ARBA00022989"/>
    </source>
</evidence>
<dbReference type="Proteomes" id="UP001606300">
    <property type="component" value="Unassembled WGS sequence"/>
</dbReference>
<dbReference type="GO" id="GO:0016874">
    <property type="term" value="F:ligase activity"/>
    <property type="evidence" value="ECO:0007669"/>
    <property type="project" value="UniProtKB-KW"/>
</dbReference>
<evidence type="ECO:0000256" key="1">
    <source>
        <dbReference type="ARBA" id="ARBA00004141"/>
    </source>
</evidence>
<sequence length="467" mass="49951">MTTTPRLTNPVVIALAGYLLAMPMLAPLTGSELSAYDAARVVQLVLLPAIAALGVRAVIPALPPGMRWALLALSTLGLLSCAFAINNWMALREFLNLAGLIAVGAILAAQGRDTLAWLPKVAALAVMAYAVPVLSMAMIGATQGLPLSADLPLPGFANRRYFNHVQTVALPLAAYGVLCFHSQLLRVLTGLGLLASMVLLWVTLGRGSLVGMAAASFVLGVLWVRGRREVRTQCLVLIGGLLIAAALSTLIQVFAASAAQESGLAREPPAAELSSDHSRFGLWQRAWDMATASPWLGAGPMHYAYGHPDKAAHPHSLPLQLIAEWGFPATLLILVMWVYAMAAMARRLRTCAGRDFALGASLLACWASVFVDSWFSGLWVMPVSQMWLAALMGLSGAWLSQQNPPAASAARRWSVLPLLLTGALLLHTLPELIQLRAHLESVKLNDGARPRFWFHGQFGPQTPPDRP</sequence>
<feature type="domain" description="O-antigen ligase-related" evidence="6">
    <location>
        <begin position="192"/>
        <end position="334"/>
    </location>
</feature>
<dbReference type="InterPro" id="IPR007016">
    <property type="entry name" value="O-antigen_ligase-rel_domated"/>
</dbReference>
<keyword evidence="8" id="KW-1185">Reference proteome</keyword>
<name>A0ABW7EFV0_9BURK</name>
<feature type="transmembrane region" description="Helical" evidence="5">
    <location>
        <begin position="412"/>
        <end position="429"/>
    </location>
</feature>
<comment type="subcellular location">
    <subcellularLocation>
        <location evidence="1">Membrane</location>
        <topology evidence="1">Multi-pass membrane protein</topology>
    </subcellularLocation>
</comment>
<feature type="transmembrane region" description="Helical" evidence="5">
    <location>
        <begin position="381"/>
        <end position="400"/>
    </location>
</feature>
<keyword evidence="7" id="KW-0436">Ligase</keyword>
<evidence type="ECO:0000256" key="5">
    <source>
        <dbReference type="SAM" id="Phobius"/>
    </source>
</evidence>
<feature type="transmembrane region" description="Helical" evidence="5">
    <location>
        <begin position="38"/>
        <end position="59"/>
    </location>
</feature>
<dbReference type="RefSeq" id="WP_394468466.1">
    <property type="nucleotide sequence ID" value="NZ_JBIGHY010000001.1"/>
</dbReference>
<evidence type="ECO:0000256" key="2">
    <source>
        <dbReference type="ARBA" id="ARBA00022692"/>
    </source>
</evidence>
<dbReference type="PANTHER" id="PTHR37422:SF13">
    <property type="entry name" value="LIPOPOLYSACCHARIDE BIOSYNTHESIS PROTEIN PA4999-RELATED"/>
    <property type="match status" value="1"/>
</dbReference>
<evidence type="ECO:0000259" key="6">
    <source>
        <dbReference type="Pfam" id="PF04932"/>
    </source>
</evidence>
<feature type="transmembrane region" description="Helical" evidence="5">
    <location>
        <begin position="325"/>
        <end position="344"/>
    </location>
</feature>
<dbReference type="Pfam" id="PF04932">
    <property type="entry name" value="Wzy_C"/>
    <property type="match status" value="1"/>
</dbReference>
<gene>
    <name evidence="7" type="ORF">ACG02S_00440</name>
</gene>
<feature type="transmembrane region" description="Helical" evidence="5">
    <location>
        <begin position="185"/>
        <end position="202"/>
    </location>
</feature>